<dbReference type="InterPro" id="IPR018712">
    <property type="entry name" value="Tle1-like_cat"/>
</dbReference>
<organism evidence="2 3">
    <name type="scientific">Mucilaginibacter ginsenosidivorans</name>
    <dbReference type="NCBI Taxonomy" id="398053"/>
    <lineage>
        <taxon>Bacteria</taxon>
        <taxon>Pseudomonadati</taxon>
        <taxon>Bacteroidota</taxon>
        <taxon>Sphingobacteriia</taxon>
        <taxon>Sphingobacteriales</taxon>
        <taxon>Sphingobacteriaceae</taxon>
        <taxon>Mucilaginibacter</taxon>
    </lineage>
</organism>
<dbReference type="EMBL" id="CP042436">
    <property type="protein sequence ID" value="QEC64447.1"/>
    <property type="molecule type" value="Genomic_DNA"/>
</dbReference>
<protein>
    <submittedName>
        <fullName evidence="2">DUF2235 domain-containing protein</fullName>
    </submittedName>
</protein>
<sequence>MKRIITCSDGTWNKPGDKYEGEYVETNVQKIFEAICKRVRNERNEIIYQVKYYDEGVGAEGTAWSKMIDGATGKGIDDNIKDIYKFIVWNYEPGDELFLFGFSRGAYTARSLAGLIRNCGILKCNDLQLIDRAYDIYRDRTNEALNPDGEEAKLFREKYSHPLKPIKFIGVWDTVGALGIPVHAFQWINKNKYEFHDTTLSSLVEHAYQALAVDEHRDNFKPALWQKSDKVKYGQVKQEMEQVWFPGVHSNIGGGYPKEGLSDVALDWMVRKAQKCGLGFDEPYLLHRIRPNCTAKMYDSKTGLFSFLPDYTRPVMKTEHANEQIDDSVWERMHEYADYRPENIISRGLTQSVS</sequence>
<keyword evidence="3" id="KW-1185">Reference proteome</keyword>
<dbReference type="AlphaFoldDB" id="A0A5B8UZ17"/>
<proteinExistence type="predicted"/>
<dbReference type="PANTHER" id="PTHR33840">
    <property type="match status" value="1"/>
</dbReference>
<dbReference type="Pfam" id="PF09994">
    <property type="entry name" value="T6SS_Tle1-like_cat"/>
    <property type="match status" value="1"/>
</dbReference>
<dbReference type="PANTHER" id="PTHR33840:SF1">
    <property type="entry name" value="TLE1 PHOSPHOLIPASE DOMAIN-CONTAINING PROTEIN"/>
    <property type="match status" value="1"/>
</dbReference>
<name>A0A5B8UZ17_9SPHI</name>
<evidence type="ECO:0000313" key="2">
    <source>
        <dbReference type="EMBL" id="QEC64447.1"/>
    </source>
</evidence>
<feature type="domain" description="T6SS Phospholipase effector Tle1-like catalytic" evidence="1">
    <location>
        <begin position="2"/>
        <end position="271"/>
    </location>
</feature>
<dbReference type="KEGG" id="mgin:FRZ54_18320"/>
<evidence type="ECO:0000259" key="1">
    <source>
        <dbReference type="Pfam" id="PF09994"/>
    </source>
</evidence>
<accession>A0A5B8UZ17</accession>
<dbReference type="Proteomes" id="UP000321479">
    <property type="component" value="Chromosome"/>
</dbReference>
<dbReference type="RefSeq" id="WP_147033270.1">
    <property type="nucleotide sequence ID" value="NZ_CP042436.1"/>
</dbReference>
<gene>
    <name evidence="2" type="ORF">FRZ54_18320</name>
</gene>
<dbReference type="OrthoDB" id="4378831at2"/>
<evidence type="ECO:0000313" key="3">
    <source>
        <dbReference type="Proteomes" id="UP000321479"/>
    </source>
</evidence>
<reference evidence="2 3" key="1">
    <citation type="journal article" date="2017" name="Curr. Microbiol.">
        <title>Mucilaginibacter ginsenosidivorans sp. nov., Isolated from Soil of Ginseng Field.</title>
        <authorList>
            <person name="Kim M.M."/>
            <person name="Siddiqi M.Z."/>
            <person name="Im W.T."/>
        </authorList>
    </citation>
    <scope>NUCLEOTIDE SEQUENCE [LARGE SCALE GENOMIC DNA]</scope>
    <source>
        <strain evidence="2 3">Gsoil 3017</strain>
    </source>
</reference>